<proteinExistence type="predicted"/>
<dbReference type="Proteomes" id="UP000265540">
    <property type="component" value="Unassembled WGS sequence"/>
</dbReference>
<dbReference type="Gene3D" id="3.40.50.300">
    <property type="entry name" value="P-loop containing nucleotide triphosphate hydrolases"/>
    <property type="match status" value="1"/>
</dbReference>
<evidence type="ECO:0000313" key="6">
    <source>
        <dbReference type="Proteomes" id="UP000265540"/>
    </source>
</evidence>
<keyword evidence="3" id="KW-0547">Nucleotide-binding</keyword>
<dbReference type="EMBL" id="QZJF01000005">
    <property type="protein sequence ID" value="RJR27980.1"/>
    <property type="molecule type" value="Genomic_DNA"/>
</dbReference>
<dbReference type="AlphaFoldDB" id="A0A3A4ZMP2"/>
<keyword evidence="2" id="KW-0545">Nucleotide biosynthesis</keyword>
<evidence type="ECO:0000313" key="5">
    <source>
        <dbReference type="EMBL" id="RJR27980.1"/>
    </source>
</evidence>
<organism evidence="5 6">
    <name type="scientific">candidate division WWE3 bacterium</name>
    <dbReference type="NCBI Taxonomy" id="2053526"/>
    <lineage>
        <taxon>Bacteria</taxon>
        <taxon>Katanobacteria</taxon>
    </lineage>
</organism>
<name>A0A3A4ZMP2_UNCKA</name>
<protein>
    <recommendedName>
        <fullName evidence="7">Adenylate kinase</fullName>
    </recommendedName>
</protein>
<keyword evidence="4" id="KW-0418">Kinase</keyword>
<accession>A0A3A4ZMP2</accession>
<evidence type="ECO:0000256" key="1">
    <source>
        <dbReference type="ARBA" id="ARBA00022679"/>
    </source>
</evidence>
<keyword evidence="1" id="KW-0808">Transferase</keyword>
<evidence type="ECO:0000256" key="2">
    <source>
        <dbReference type="ARBA" id="ARBA00022727"/>
    </source>
</evidence>
<dbReference type="GO" id="GO:0019205">
    <property type="term" value="F:nucleobase-containing compound kinase activity"/>
    <property type="evidence" value="ECO:0007669"/>
    <property type="project" value="InterPro"/>
</dbReference>
<gene>
    <name evidence="5" type="ORF">C4561_00535</name>
</gene>
<dbReference type="GO" id="GO:0005524">
    <property type="term" value="F:ATP binding"/>
    <property type="evidence" value="ECO:0007669"/>
    <property type="project" value="InterPro"/>
</dbReference>
<dbReference type="InterPro" id="IPR000850">
    <property type="entry name" value="Adenylat/UMP-CMP_kin"/>
</dbReference>
<dbReference type="InterPro" id="IPR027417">
    <property type="entry name" value="P-loop_NTPase"/>
</dbReference>
<dbReference type="PANTHER" id="PTHR23359">
    <property type="entry name" value="NUCLEOTIDE KINASE"/>
    <property type="match status" value="1"/>
</dbReference>
<evidence type="ECO:0000256" key="3">
    <source>
        <dbReference type="ARBA" id="ARBA00022741"/>
    </source>
</evidence>
<evidence type="ECO:0008006" key="7">
    <source>
        <dbReference type="Google" id="ProtNLM"/>
    </source>
</evidence>
<evidence type="ECO:0000256" key="4">
    <source>
        <dbReference type="ARBA" id="ARBA00022777"/>
    </source>
</evidence>
<dbReference type="GO" id="GO:0009165">
    <property type="term" value="P:nucleotide biosynthetic process"/>
    <property type="evidence" value="ECO:0007669"/>
    <property type="project" value="UniProtKB-KW"/>
</dbReference>
<sequence>MKFDYYNSKKLSNGKTYVLTDPAERRQYFEAKLGHKIDDVKSYLEHNTFIGYLLAKKQAGKGTYSKMIEEILGPERFAHISVGDVVRDFHEKLESGEDISDVINLVRKHYRGFISVEESMEALRNRTTDKVSVPAELMLTLLKLEIDKIGRKGLFIDGMPRTLDQISYSLYFRDLINYRDDPDFFLLINVSNDLIDLRMKNRVICPECHTSKSMILNPTTNVIYDQTDKQVKFICDNNTCSGYNKAVYIHKEGDELGIKAIEERLRSDEDLMQKALNLHGIQKILIESSIPASIANDYLEEYEIQPAYEFEVVGDPGNETINIKTGPLKFKDDDGADCYTMYAATYVVNIFDQLHKILIG</sequence>
<dbReference type="SUPFAM" id="SSF52540">
    <property type="entry name" value="P-loop containing nucleoside triphosphate hydrolases"/>
    <property type="match status" value="1"/>
</dbReference>
<reference evidence="5 6" key="1">
    <citation type="journal article" date="2017" name="ISME J.">
        <title>Energy and carbon metabolisms in a deep terrestrial subsurface fluid microbial community.</title>
        <authorList>
            <person name="Momper L."/>
            <person name="Jungbluth S.P."/>
            <person name="Lee M.D."/>
            <person name="Amend J.P."/>
        </authorList>
    </citation>
    <scope>NUCLEOTIDE SEQUENCE [LARGE SCALE GENOMIC DNA]</scope>
    <source>
        <strain evidence="5">SURF_46</strain>
    </source>
</reference>
<comment type="caution">
    <text evidence="5">The sequence shown here is derived from an EMBL/GenBank/DDBJ whole genome shotgun (WGS) entry which is preliminary data.</text>
</comment>